<evidence type="ECO:0000256" key="1">
    <source>
        <dbReference type="ARBA" id="ARBA00009235"/>
    </source>
</evidence>
<dbReference type="GO" id="GO:0097367">
    <property type="term" value="F:carbohydrate derivative binding"/>
    <property type="evidence" value="ECO:0007669"/>
    <property type="project" value="InterPro"/>
</dbReference>
<dbReference type="PROSITE" id="PS51464">
    <property type="entry name" value="SIS"/>
    <property type="match status" value="1"/>
</dbReference>
<name>A0A1W1Z8U2_9RHOB</name>
<dbReference type="RefSeq" id="WP_084350067.1">
    <property type="nucleotide sequence ID" value="NZ_FWYD01000001.1"/>
</dbReference>
<dbReference type="Proteomes" id="UP000192330">
    <property type="component" value="Unassembled WGS sequence"/>
</dbReference>
<evidence type="ECO:0000313" key="3">
    <source>
        <dbReference type="EMBL" id="SMC44825.1"/>
    </source>
</evidence>
<dbReference type="InterPro" id="IPR001347">
    <property type="entry name" value="SIS_dom"/>
</dbReference>
<dbReference type="InterPro" id="IPR017552">
    <property type="entry name" value="PHI/rmpB"/>
</dbReference>
<evidence type="ECO:0000259" key="2">
    <source>
        <dbReference type="PROSITE" id="PS51464"/>
    </source>
</evidence>
<sequence>MAPSRERLADRVLDELRPGLGKAVLDQIDNLSTELTGAGRIVCYGVGREGLMMKALAMRLFHLGLDAHVAGDMTVPPVADGDVLFISAGPGDFSTVAGLAQVARNAGARVLCITATPDGAVPLKADLVIHLPAQTMASDQGVTDNSVLPMGSLFEVLMLLFFEFLVLDLRDRLALSSEAMRANHTNLE</sequence>
<dbReference type="SUPFAM" id="SSF53697">
    <property type="entry name" value="SIS domain"/>
    <property type="match status" value="1"/>
</dbReference>
<proteinExistence type="inferred from homology"/>
<dbReference type="PANTHER" id="PTHR43443">
    <property type="entry name" value="3-HEXULOSE-6-PHOSPHATE ISOMERASE"/>
    <property type="match status" value="1"/>
</dbReference>
<keyword evidence="4" id="KW-1185">Reference proteome</keyword>
<organism evidence="3 4">
    <name type="scientific">Primorskyibacter flagellatus</name>
    <dbReference type="NCBI Taxonomy" id="1387277"/>
    <lineage>
        <taxon>Bacteria</taxon>
        <taxon>Pseudomonadati</taxon>
        <taxon>Pseudomonadota</taxon>
        <taxon>Alphaproteobacteria</taxon>
        <taxon>Rhodobacterales</taxon>
        <taxon>Roseobacteraceae</taxon>
        <taxon>Primorskyibacter</taxon>
    </lineage>
</organism>
<dbReference type="STRING" id="1387277.SAMN06295998_101345"/>
<dbReference type="CDD" id="cd05005">
    <property type="entry name" value="SIS_PHI"/>
    <property type="match status" value="1"/>
</dbReference>
<feature type="domain" description="SIS" evidence="2">
    <location>
        <begin position="31"/>
        <end position="175"/>
    </location>
</feature>
<protein>
    <submittedName>
        <fullName evidence="3">3-hexulose-6-phosphate isomerase</fullName>
    </submittedName>
</protein>
<reference evidence="3 4" key="1">
    <citation type="submission" date="2017-04" db="EMBL/GenBank/DDBJ databases">
        <authorList>
            <person name="Afonso C.L."/>
            <person name="Miller P.J."/>
            <person name="Scott M.A."/>
            <person name="Spackman E."/>
            <person name="Goraichik I."/>
            <person name="Dimitrov K.M."/>
            <person name="Suarez D.L."/>
            <person name="Swayne D.E."/>
        </authorList>
    </citation>
    <scope>NUCLEOTIDE SEQUENCE [LARGE SCALE GENOMIC DNA]</scope>
    <source>
        <strain evidence="3 4">CGMCC 1.12644</strain>
    </source>
</reference>
<dbReference type="Pfam" id="PF01380">
    <property type="entry name" value="SIS"/>
    <property type="match status" value="1"/>
</dbReference>
<dbReference type="EMBL" id="FWYD01000001">
    <property type="protein sequence ID" value="SMC44825.1"/>
    <property type="molecule type" value="Genomic_DNA"/>
</dbReference>
<dbReference type="OrthoDB" id="9797832at2"/>
<dbReference type="InterPro" id="IPR046348">
    <property type="entry name" value="SIS_dom_sf"/>
</dbReference>
<dbReference type="GO" id="GO:1901135">
    <property type="term" value="P:carbohydrate derivative metabolic process"/>
    <property type="evidence" value="ECO:0007669"/>
    <property type="project" value="InterPro"/>
</dbReference>
<dbReference type="AlphaFoldDB" id="A0A1W1Z8U2"/>
<dbReference type="GO" id="GO:0016853">
    <property type="term" value="F:isomerase activity"/>
    <property type="evidence" value="ECO:0007669"/>
    <property type="project" value="UniProtKB-KW"/>
</dbReference>
<keyword evidence="3" id="KW-0413">Isomerase</keyword>
<gene>
    <name evidence="3" type="ORF">SAMN06295998_101345</name>
</gene>
<accession>A0A1W1Z8U2</accession>
<comment type="similarity">
    <text evidence="1">Belongs to the SIS family. PHI subfamily.</text>
</comment>
<evidence type="ECO:0000313" key="4">
    <source>
        <dbReference type="Proteomes" id="UP000192330"/>
    </source>
</evidence>
<dbReference type="PANTHER" id="PTHR43443:SF1">
    <property type="entry name" value="3-HEXULOSE-6-PHOSPHATE ISOMERASE"/>
    <property type="match status" value="1"/>
</dbReference>
<dbReference type="Gene3D" id="3.40.50.10490">
    <property type="entry name" value="Glucose-6-phosphate isomerase like protein, domain 1"/>
    <property type="match status" value="1"/>
</dbReference>